<feature type="compositionally biased region" description="Low complexity" evidence="2">
    <location>
        <begin position="1"/>
        <end position="41"/>
    </location>
</feature>
<dbReference type="PANTHER" id="PTHR46954:SF1">
    <property type="entry name" value="C2H2-TYPE DOMAIN-CONTAINING PROTEIN"/>
    <property type="match status" value="1"/>
</dbReference>
<feature type="region of interest" description="Disordered" evidence="2">
    <location>
        <begin position="1"/>
        <end position="43"/>
    </location>
</feature>
<dbReference type="Proteomes" id="UP000735302">
    <property type="component" value="Unassembled WGS sequence"/>
</dbReference>
<sequence>MKISSGSSTSESASTDLDLDLPPSLPSTSTESTSTGSTRTPAQDLIRKELDSFNAKISSFVDVKKTVGLSSELKTDLEKFQKQRDTLQKKLKRKQIEQKSQIKSREKKAVKLQKLMEQVGVESATVTRNEPGRPRLEEEGMENLAEEIYRIVAPEGAADERRRTETLNTIQSIDGLKSVLEKKGYLLSRTALYYRLIPANMGHKDGKRHFSTVNVKLCRPQNTQRKAHVDDHFAFASVKHAKELASLLGSDNSFFLSQDDKARIPMGLPISKKTISYAYAFRL</sequence>
<dbReference type="EMBL" id="BLXT01008305">
    <property type="protein sequence ID" value="GFO47387.1"/>
    <property type="molecule type" value="Genomic_DNA"/>
</dbReference>
<protein>
    <submittedName>
        <fullName evidence="3">Uncharacterized protein</fullName>
    </submittedName>
</protein>
<feature type="coiled-coil region" evidence="1">
    <location>
        <begin position="70"/>
        <end position="97"/>
    </location>
</feature>
<evidence type="ECO:0000256" key="1">
    <source>
        <dbReference type="SAM" id="Coils"/>
    </source>
</evidence>
<evidence type="ECO:0000313" key="4">
    <source>
        <dbReference type="Proteomes" id="UP000735302"/>
    </source>
</evidence>
<organism evidence="3 4">
    <name type="scientific">Plakobranchus ocellatus</name>
    <dbReference type="NCBI Taxonomy" id="259542"/>
    <lineage>
        <taxon>Eukaryota</taxon>
        <taxon>Metazoa</taxon>
        <taxon>Spiralia</taxon>
        <taxon>Lophotrochozoa</taxon>
        <taxon>Mollusca</taxon>
        <taxon>Gastropoda</taxon>
        <taxon>Heterobranchia</taxon>
        <taxon>Euthyneura</taxon>
        <taxon>Panpulmonata</taxon>
        <taxon>Sacoglossa</taxon>
        <taxon>Placobranchoidea</taxon>
        <taxon>Plakobranchidae</taxon>
        <taxon>Plakobranchus</taxon>
    </lineage>
</organism>
<gene>
    <name evidence="3" type="ORF">PoB_007389200</name>
</gene>
<reference evidence="3 4" key="1">
    <citation type="journal article" date="2021" name="Elife">
        <title>Chloroplast acquisition without the gene transfer in kleptoplastic sea slugs, Plakobranchus ocellatus.</title>
        <authorList>
            <person name="Maeda T."/>
            <person name="Takahashi S."/>
            <person name="Yoshida T."/>
            <person name="Shimamura S."/>
            <person name="Takaki Y."/>
            <person name="Nagai Y."/>
            <person name="Toyoda A."/>
            <person name="Suzuki Y."/>
            <person name="Arimoto A."/>
            <person name="Ishii H."/>
            <person name="Satoh N."/>
            <person name="Nishiyama T."/>
            <person name="Hasebe M."/>
            <person name="Maruyama T."/>
            <person name="Minagawa J."/>
            <person name="Obokata J."/>
            <person name="Shigenobu S."/>
        </authorList>
    </citation>
    <scope>NUCLEOTIDE SEQUENCE [LARGE SCALE GENOMIC DNA]</scope>
</reference>
<keyword evidence="1" id="KW-0175">Coiled coil</keyword>
<proteinExistence type="predicted"/>
<evidence type="ECO:0000256" key="2">
    <source>
        <dbReference type="SAM" id="MobiDB-lite"/>
    </source>
</evidence>
<evidence type="ECO:0000313" key="3">
    <source>
        <dbReference type="EMBL" id="GFO47387.1"/>
    </source>
</evidence>
<keyword evidence="4" id="KW-1185">Reference proteome</keyword>
<name>A0AAV4DST6_9GAST</name>
<accession>A0AAV4DST6</accession>
<comment type="caution">
    <text evidence="3">The sequence shown here is derived from an EMBL/GenBank/DDBJ whole genome shotgun (WGS) entry which is preliminary data.</text>
</comment>
<dbReference type="PANTHER" id="PTHR46954">
    <property type="entry name" value="C2H2-TYPE DOMAIN-CONTAINING PROTEIN"/>
    <property type="match status" value="1"/>
</dbReference>
<dbReference type="AlphaFoldDB" id="A0AAV4DST6"/>